<name>A0ABS6A152_9PROT</name>
<gene>
    <name evidence="2" type="ORF">HAP95_13885</name>
</gene>
<protein>
    <recommendedName>
        <fullName evidence="4">Type 4 fimbrial biogenesis protein PilX N-terminal domain-containing protein</fullName>
    </recommendedName>
</protein>
<feature type="transmembrane region" description="Helical" evidence="1">
    <location>
        <begin position="20"/>
        <end position="42"/>
    </location>
</feature>
<evidence type="ECO:0000313" key="3">
    <source>
        <dbReference type="Proteomes" id="UP000755654"/>
    </source>
</evidence>
<accession>A0ABS6A152</accession>
<evidence type="ECO:0000313" key="2">
    <source>
        <dbReference type="EMBL" id="MBU2761222.1"/>
    </source>
</evidence>
<dbReference type="RefSeq" id="WP_215884746.1">
    <property type="nucleotide sequence ID" value="NZ_JAAOMP010000153.1"/>
</dbReference>
<dbReference type="EMBL" id="JAAOMP010000153">
    <property type="protein sequence ID" value="MBU2761222.1"/>
    <property type="molecule type" value="Genomic_DNA"/>
</dbReference>
<evidence type="ECO:0000256" key="1">
    <source>
        <dbReference type="SAM" id="Phobius"/>
    </source>
</evidence>
<evidence type="ECO:0008006" key="4">
    <source>
        <dbReference type="Google" id="ProtNLM"/>
    </source>
</evidence>
<reference evidence="2 3" key="1">
    <citation type="journal article" date="2021" name="ISME J.">
        <title>Genomic evolution of the class Acidithiobacillia: deep-branching Proteobacteria living in extreme acidic conditions.</title>
        <authorList>
            <person name="Moya-Beltran A."/>
            <person name="Beard S."/>
            <person name="Rojas-Villalobos C."/>
            <person name="Issotta F."/>
            <person name="Gallardo Y."/>
            <person name="Ulloa R."/>
            <person name="Giaveno A."/>
            <person name="Degli Esposti M."/>
            <person name="Johnson D.B."/>
            <person name="Quatrini R."/>
        </authorList>
    </citation>
    <scope>NUCLEOTIDE SEQUENCE [LARGE SCALE GENOMIC DNA]</scope>
    <source>
        <strain evidence="2 3">RW2</strain>
    </source>
</reference>
<keyword evidence="1" id="KW-0472">Membrane</keyword>
<comment type="caution">
    <text evidence="2">The sequence shown here is derived from an EMBL/GenBank/DDBJ whole genome shotgun (WGS) entry which is preliminary data.</text>
</comment>
<keyword evidence="1" id="KW-1133">Transmembrane helix</keyword>
<organism evidence="2 3">
    <name type="scientific">Acidithiobacillus sulfurivorans</name>
    <dbReference type="NCBI Taxonomy" id="1958756"/>
    <lineage>
        <taxon>Bacteria</taxon>
        <taxon>Pseudomonadati</taxon>
        <taxon>Pseudomonadota</taxon>
        <taxon>Acidithiobacillia</taxon>
        <taxon>Acidithiobacillales</taxon>
        <taxon>Acidithiobacillaceae</taxon>
        <taxon>Acidithiobacillus</taxon>
    </lineage>
</organism>
<keyword evidence="1" id="KW-0812">Transmembrane</keyword>
<sequence>MSKIKKTCSEKTSDHGEDGAILVVVLVLIFAVTLALLAYLYMNKNNSLIASNLAVQNAAQEATEQGVLEASNLLSQQGANPPTGNISPWYVVPTSGSTRPSAPTASFWQTCAQTNNCGSMPINYGSFSFNVNYVVYPIGPNTTNGTYYYIAYVHAANTNGGGLGVTIEANLEK</sequence>
<keyword evidence="3" id="KW-1185">Reference proteome</keyword>
<dbReference type="Proteomes" id="UP000755654">
    <property type="component" value="Unassembled WGS sequence"/>
</dbReference>
<proteinExistence type="predicted"/>